<keyword evidence="2" id="KW-1185">Reference proteome</keyword>
<evidence type="ECO:0000313" key="2">
    <source>
        <dbReference type="Proteomes" id="UP000781958"/>
    </source>
</evidence>
<dbReference type="Proteomes" id="UP000781958">
    <property type="component" value="Unassembled WGS sequence"/>
</dbReference>
<accession>A0ABS4SFQ0</accession>
<gene>
    <name evidence="1" type="ORF">J2851_001152</name>
</gene>
<evidence type="ECO:0000313" key="1">
    <source>
        <dbReference type="EMBL" id="MBP2291403.1"/>
    </source>
</evidence>
<reference evidence="1 2" key="1">
    <citation type="submission" date="2021-03" db="EMBL/GenBank/DDBJ databases">
        <title>Genomic Encyclopedia of Type Strains, Phase III (KMG-III): the genomes of soil and plant-associated and newly described type strains.</title>
        <authorList>
            <person name="Whitman W."/>
        </authorList>
    </citation>
    <scope>NUCLEOTIDE SEQUENCE [LARGE SCALE GENOMIC DNA]</scope>
    <source>
        <strain evidence="1 2">IMMIB AFH-6</strain>
    </source>
</reference>
<dbReference type="EMBL" id="JAGINP010000003">
    <property type="protein sequence ID" value="MBP2291403.1"/>
    <property type="molecule type" value="Genomic_DNA"/>
</dbReference>
<comment type="caution">
    <text evidence="1">The sequence shown here is derived from an EMBL/GenBank/DDBJ whole genome shotgun (WGS) entry which is preliminary data.</text>
</comment>
<dbReference type="RefSeq" id="WP_209764853.1">
    <property type="nucleotide sequence ID" value="NZ_JAGINP010000003.1"/>
</dbReference>
<protein>
    <submittedName>
        <fullName evidence="1">Uncharacterized protein</fullName>
    </submittedName>
</protein>
<sequence>MTADPSVFPADLVDRITRQAPTRAATAEVARALGWTTGPSKKGWKVVQPTGYVGGMVVPPSAETAAAEVWFDPDGRERGLTGPSEEFPPYLTSLDTALGAIPAERRADLLRRALDRHRDWQTESGRDDAALSRLAAFVIAEWLSERAVQRNETP</sequence>
<name>A0ABS4SFQ0_9PROT</name>
<organism evidence="1 2">
    <name type="scientific">Azospirillum rugosum</name>
    <dbReference type="NCBI Taxonomy" id="416170"/>
    <lineage>
        <taxon>Bacteria</taxon>
        <taxon>Pseudomonadati</taxon>
        <taxon>Pseudomonadota</taxon>
        <taxon>Alphaproteobacteria</taxon>
        <taxon>Rhodospirillales</taxon>
        <taxon>Azospirillaceae</taxon>
        <taxon>Azospirillum</taxon>
    </lineage>
</organism>
<proteinExistence type="predicted"/>